<feature type="binding site" evidence="6">
    <location>
        <position position="272"/>
    </location>
    <ligand>
        <name>(6S)-NADPHX</name>
        <dbReference type="ChEBI" id="CHEBI:64076"/>
    </ligand>
</feature>
<comment type="function">
    <text evidence="6">Catalyzes the dehydration of the S-form of NAD(P)HX at the expense of ADP, which is converted to AMP. Together with NAD(P)HX epimerase, which catalyzes the epimerization of the S- and R-forms, the enzyme allows the repair of both epimers of NAD(P)HX, a damaged form of NAD(P)H that is a result of enzymatic or heat-dependent hydration.</text>
</comment>
<feature type="binding site" evidence="6">
    <location>
        <position position="339"/>
    </location>
    <ligand>
        <name>(6S)-NADPHX</name>
        <dbReference type="ChEBI" id="CHEBI:64076"/>
    </ligand>
</feature>
<dbReference type="PROSITE" id="PS51383">
    <property type="entry name" value="YJEF_C_3"/>
    <property type="match status" value="1"/>
</dbReference>
<feature type="binding site" evidence="6">
    <location>
        <position position="225"/>
    </location>
    <ligand>
        <name>(6S)-NADPHX</name>
        <dbReference type="ChEBI" id="CHEBI:64076"/>
    </ligand>
</feature>
<comment type="similarity">
    <text evidence="6">Belongs to the NnrD/CARKD family.</text>
</comment>
<dbReference type="PANTHER" id="PTHR12592">
    <property type="entry name" value="ATP-DEPENDENT (S)-NAD(P)H-HYDRATE DEHYDRATASE FAMILY MEMBER"/>
    <property type="match status" value="1"/>
</dbReference>
<protein>
    <recommendedName>
        <fullName evidence="6">ADP-dependent (S)-NAD(P)H-hydrate dehydratase</fullName>
        <ecNumber evidence="6">4.2.1.136</ecNumber>
    </recommendedName>
    <alternativeName>
        <fullName evidence="6">ADP-dependent NAD(P)HX dehydratase</fullName>
    </alternativeName>
</protein>
<dbReference type="STRING" id="1420916.AU14_18980"/>
<evidence type="ECO:0000256" key="3">
    <source>
        <dbReference type="ARBA" id="ARBA00022857"/>
    </source>
</evidence>
<dbReference type="CDD" id="cd01171">
    <property type="entry name" value="YXKO-related"/>
    <property type="match status" value="1"/>
</dbReference>
<evidence type="ECO:0000259" key="7">
    <source>
        <dbReference type="PROSITE" id="PS51383"/>
    </source>
</evidence>
<comment type="catalytic activity">
    <reaction evidence="6">
        <text>(6S)-NADHX + ADP = AMP + phosphate + NADH + H(+)</text>
        <dbReference type="Rhea" id="RHEA:32223"/>
        <dbReference type="ChEBI" id="CHEBI:15378"/>
        <dbReference type="ChEBI" id="CHEBI:43474"/>
        <dbReference type="ChEBI" id="CHEBI:57945"/>
        <dbReference type="ChEBI" id="CHEBI:64074"/>
        <dbReference type="ChEBI" id="CHEBI:456215"/>
        <dbReference type="ChEBI" id="CHEBI:456216"/>
        <dbReference type="EC" id="4.2.1.136"/>
    </reaction>
</comment>
<dbReference type="GO" id="GO:0052856">
    <property type="term" value="F:NAD(P)HX epimerase activity"/>
    <property type="evidence" value="ECO:0007669"/>
    <property type="project" value="TreeGrafter"/>
</dbReference>
<comment type="subunit">
    <text evidence="6">Homotetramer.</text>
</comment>
<accession>W5YLI1</accession>
<dbReference type="AlphaFoldDB" id="W5YLI1"/>
<reference evidence="8 9" key="1">
    <citation type="journal article" date="2014" name="Genome Announc.">
        <title>Draft Genome Sequences of Marinobacter similis A3d10T and Marinobacter salarius R9SW1T.</title>
        <authorList>
            <person name="Ivanova E.P."/>
            <person name="Ng H.J."/>
            <person name="Webb H.K."/>
            <person name="Feng G."/>
            <person name="Oshima K."/>
            <person name="Hattori M."/>
            <person name="Ohkuma M."/>
            <person name="Sergeev A.F."/>
            <person name="Mikhailov V.V."/>
            <person name="Crawford R.J."/>
            <person name="Sawabe T."/>
        </authorList>
    </citation>
    <scope>NUCLEOTIDE SEQUENCE [LARGE SCALE GENOMIC DNA]</scope>
    <source>
        <strain evidence="8 9">A3d10</strain>
    </source>
</reference>
<dbReference type="EMBL" id="CP007151">
    <property type="protein sequence ID" value="AHI29875.1"/>
    <property type="molecule type" value="Genomic_DNA"/>
</dbReference>
<evidence type="ECO:0000313" key="8">
    <source>
        <dbReference type="EMBL" id="AHI29875.1"/>
    </source>
</evidence>
<keyword evidence="5 6" id="KW-0456">Lyase</keyword>
<dbReference type="HOGENOM" id="CLU_672343_0_0_6"/>
<dbReference type="GO" id="GO:0046496">
    <property type="term" value="P:nicotinamide nucleotide metabolic process"/>
    <property type="evidence" value="ECO:0007669"/>
    <property type="project" value="UniProtKB-UniRule"/>
</dbReference>
<evidence type="ECO:0000256" key="6">
    <source>
        <dbReference type="HAMAP-Rule" id="MF_01965"/>
    </source>
</evidence>
<evidence type="ECO:0000256" key="5">
    <source>
        <dbReference type="ARBA" id="ARBA00023239"/>
    </source>
</evidence>
<keyword evidence="8" id="KW-0808">Transferase</keyword>
<dbReference type="GO" id="GO:0016301">
    <property type="term" value="F:kinase activity"/>
    <property type="evidence" value="ECO:0007669"/>
    <property type="project" value="UniProtKB-KW"/>
</dbReference>
<feature type="domain" description="YjeF C-terminal" evidence="7">
    <location>
        <begin position="175"/>
        <end position="398"/>
    </location>
</feature>
<dbReference type="PROSITE" id="PS01050">
    <property type="entry name" value="YJEF_C_2"/>
    <property type="match status" value="1"/>
</dbReference>
<feature type="binding site" evidence="6">
    <location>
        <position position="338"/>
    </location>
    <ligand>
        <name>AMP</name>
        <dbReference type="ChEBI" id="CHEBI:456215"/>
    </ligand>
</feature>
<dbReference type="Gene3D" id="3.40.1190.20">
    <property type="match status" value="1"/>
</dbReference>
<keyword evidence="9" id="KW-1185">Reference proteome</keyword>
<dbReference type="GO" id="GO:0110051">
    <property type="term" value="P:metabolite repair"/>
    <property type="evidence" value="ECO:0007669"/>
    <property type="project" value="TreeGrafter"/>
</dbReference>
<dbReference type="Pfam" id="PF01256">
    <property type="entry name" value="Carb_kinase"/>
    <property type="match status" value="1"/>
</dbReference>
<evidence type="ECO:0000256" key="2">
    <source>
        <dbReference type="ARBA" id="ARBA00022840"/>
    </source>
</evidence>
<dbReference type="InterPro" id="IPR017953">
    <property type="entry name" value="Carbohydrate_kinase_pred_CS"/>
</dbReference>
<evidence type="ECO:0000256" key="1">
    <source>
        <dbReference type="ARBA" id="ARBA00022741"/>
    </source>
</evidence>
<dbReference type="KEGG" id="msx:AU14_18980"/>
<proteinExistence type="inferred from homology"/>
<evidence type="ECO:0000256" key="4">
    <source>
        <dbReference type="ARBA" id="ARBA00023027"/>
    </source>
</evidence>
<dbReference type="HAMAP" id="MF_01965">
    <property type="entry name" value="NADHX_dehydratase"/>
    <property type="match status" value="1"/>
</dbReference>
<dbReference type="Proteomes" id="UP000061489">
    <property type="component" value="Chromosome"/>
</dbReference>
<evidence type="ECO:0000313" key="9">
    <source>
        <dbReference type="Proteomes" id="UP000061489"/>
    </source>
</evidence>
<name>W5YLI1_9GAMM</name>
<keyword evidence="1 6" id="KW-0547">Nucleotide-binding</keyword>
<comment type="cofactor">
    <cofactor evidence="6">
        <name>Mg(2+)</name>
        <dbReference type="ChEBI" id="CHEBI:18420"/>
    </cofactor>
</comment>
<keyword evidence="4 6" id="KW-0520">NAD</keyword>
<dbReference type="PANTHER" id="PTHR12592:SF0">
    <property type="entry name" value="ATP-DEPENDENT (S)-NAD(P)H-HYDRATE DEHYDRATASE"/>
    <property type="match status" value="1"/>
</dbReference>
<gene>
    <name evidence="6" type="primary">nnrD</name>
    <name evidence="8" type="ORF">AU14_18980</name>
</gene>
<keyword evidence="8" id="KW-0418">Kinase</keyword>
<keyword evidence="3 6" id="KW-0521">NADP</keyword>
<keyword evidence="2 6" id="KW-0067">ATP-binding</keyword>
<dbReference type="GO" id="GO:0005524">
    <property type="term" value="F:ATP binding"/>
    <property type="evidence" value="ECO:0007669"/>
    <property type="project" value="UniProtKB-KW"/>
</dbReference>
<dbReference type="InterPro" id="IPR029056">
    <property type="entry name" value="Ribokinase-like"/>
</dbReference>
<comment type="catalytic activity">
    <reaction evidence="6">
        <text>(6S)-NADPHX + ADP = AMP + phosphate + NADPH + H(+)</text>
        <dbReference type="Rhea" id="RHEA:32235"/>
        <dbReference type="ChEBI" id="CHEBI:15378"/>
        <dbReference type="ChEBI" id="CHEBI:43474"/>
        <dbReference type="ChEBI" id="CHEBI:57783"/>
        <dbReference type="ChEBI" id="CHEBI:64076"/>
        <dbReference type="ChEBI" id="CHEBI:456215"/>
        <dbReference type="ChEBI" id="CHEBI:456216"/>
        <dbReference type="EC" id="4.2.1.136"/>
    </reaction>
</comment>
<dbReference type="NCBIfam" id="TIGR00196">
    <property type="entry name" value="yjeF_cterm"/>
    <property type="match status" value="1"/>
</dbReference>
<feature type="binding site" evidence="6">
    <location>
        <begin position="309"/>
        <end position="313"/>
    </location>
    <ligand>
        <name>AMP</name>
        <dbReference type="ChEBI" id="CHEBI:456215"/>
    </ligand>
</feature>
<comment type="caution">
    <text evidence="6">Lacks conserved residue(s) required for the propagation of feature annotation.</text>
</comment>
<dbReference type="SUPFAM" id="SSF53613">
    <property type="entry name" value="Ribokinase-like"/>
    <property type="match status" value="1"/>
</dbReference>
<sequence length="409" mass="42986">MPAGRCHQLQFKLARAGRKLHLHPTTGRGFTQGLARVPLAINPNIHRHRRHPLKAYLVEPQVQTIAPPLALVDLDHDRLRPAQGKLRGRRLLAEQSLALAQIGQRRRPTTGIELANTGAVDDQLLALPVVVGIDQRQALLNAGVIRMLRRQGVASGHQPGIPGKVVGLEHLVQGSGAGLVTLATRPEHVTAALARCPSVMVHGLIHGSELPPLLEAASVVVCGPGMGQGAWAQQMLEQVVESSKPRVLDADALNLLSTRVALPAENQVLTPHPGEAARLLGCLVPEVEADRMAAARTLQSVYGGTVLLKGAGTVIASDRETVDIVSGSNPGMATGGMGDVLAGIIGALYGQLDNARRAAALAASVHLAAANLASEEKGFMGLIPTDVIDALPKVLRQSEALSSQGREEP</sequence>
<organism evidence="8 9">
    <name type="scientific">Marinobacter similis</name>
    <dbReference type="NCBI Taxonomy" id="1420916"/>
    <lineage>
        <taxon>Bacteria</taxon>
        <taxon>Pseudomonadati</taxon>
        <taxon>Pseudomonadota</taxon>
        <taxon>Gammaproteobacteria</taxon>
        <taxon>Pseudomonadales</taxon>
        <taxon>Marinobacteraceae</taxon>
        <taxon>Marinobacter</taxon>
    </lineage>
</organism>
<dbReference type="EC" id="4.2.1.136" evidence="6"/>
<dbReference type="GO" id="GO:0052855">
    <property type="term" value="F:ADP-dependent NAD(P)H-hydrate dehydratase activity"/>
    <property type="evidence" value="ECO:0007669"/>
    <property type="project" value="UniProtKB-UniRule"/>
</dbReference>
<dbReference type="InterPro" id="IPR000631">
    <property type="entry name" value="CARKD"/>
</dbReference>